<dbReference type="InterPro" id="IPR036063">
    <property type="entry name" value="Smr_dom_sf"/>
</dbReference>
<reference evidence="3" key="2">
    <citation type="submission" date="2021-04" db="EMBL/GenBank/DDBJ databases">
        <authorList>
            <person name="Gilroy R."/>
        </authorList>
    </citation>
    <scope>NUCLEOTIDE SEQUENCE</scope>
    <source>
        <strain evidence="3">CHK185-1770</strain>
    </source>
</reference>
<comment type="caution">
    <text evidence="3">The sequence shown here is derived from an EMBL/GenBank/DDBJ whole genome shotgun (WGS) entry which is preliminary data.</text>
</comment>
<name>A0A9D2MVJ7_9FIRM</name>
<dbReference type="Pfam" id="PF01713">
    <property type="entry name" value="Smr"/>
    <property type="match status" value="1"/>
</dbReference>
<feature type="region of interest" description="Disordered" evidence="1">
    <location>
        <begin position="76"/>
        <end position="101"/>
    </location>
</feature>
<dbReference type="PROSITE" id="PS50828">
    <property type="entry name" value="SMR"/>
    <property type="match status" value="1"/>
</dbReference>
<evidence type="ECO:0000313" key="4">
    <source>
        <dbReference type="Proteomes" id="UP000826793"/>
    </source>
</evidence>
<protein>
    <submittedName>
        <fullName evidence="3">Smr/MutS family protein</fullName>
    </submittedName>
</protein>
<dbReference type="Proteomes" id="UP000826793">
    <property type="component" value="Unassembled WGS sequence"/>
</dbReference>
<sequence>MRFKREGPVAVVDLHGVYEREARMLLEGWLNQAPEEVQELRVIHGYQRGTVLRDMVREEFAHPRVAVVLPSLNPGETRLLLRNPGKEKRTGPQTHGKKRGR</sequence>
<dbReference type="EMBL" id="DWXG01000042">
    <property type="protein sequence ID" value="HJB98004.1"/>
    <property type="molecule type" value="Genomic_DNA"/>
</dbReference>
<dbReference type="SUPFAM" id="SSF160443">
    <property type="entry name" value="SMR domain-like"/>
    <property type="match status" value="1"/>
</dbReference>
<dbReference type="Gene3D" id="3.30.1370.110">
    <property type="match status" value="1"/>
</dbReference>
<accession>A0A9D2MVJ7</accession>
<reference evidence="3" key="1">
    <citation type="journal article" date="2021" name="PeerJ">
        <title>Extensive microbial diversity within the chicken gut microbiome revealed by metagenomics and culture.</title>
        <authorList>
            <person name="Gilroy R."/>
            <person name="Ravi A."/>
            <person name="Getino M."/>
            <person name="Pursley I."/>
            <person name="Horton D.L."/>
            <person name="Alikhan N.F."/>
            <person name="Baker D."/>
            <person name="Gharbi K."/>
            <person name="Hall N."/>
            <person name="Watson M."/>
            <person name="Adriaenssens E.M."/>
            <person name="Foster-Nyarko E."/>
            <person name="Jarju S."/>
            <person name="Secka A."/>
            <person name="Antonio M."/>
            <person name="Oren A."/>
            <person name="Chaudhuri R.R."/>
            <person name="La Ragione R."/>
            <person name="Hildebrand F."/>
            <person name="Pallen M.J."/>
        </authorList>
    </citation>
    <scope>NUCLEOTIDE SEQUENCE</scope>
    <source>
        <strain evidence="3">CHK185-1770</strain>
    </source>
</reference>
<dbReference type="AlphaFoldDB" id="A0A9D2MVJ7"/>
<gene>
    <name evidence="3" type="ORF">H9710_05410</name>
</gene>
<evidence type="ECO:0000256" key="1">
    <source>
        <dbReference type="SAM" id="MobiDB-lite"/>
    </source>
</evidence>
<dbReference type="InterPro" id="IPR002625">
    <property type="entry name" value="Smr_dom"/>
</dbReference>
<proteinExistence type="predicted"/>
<feature type="domain" description="Smr" evidence="2">
    <location>
        <begin position="12"/>
        <end position="82"/>
    </location>
</feature>
<evidence type="ECO:0000313" key="3">
    <source>
        <dbReference type="EMBL" id="HJB98004.1"/>
    </source>
</evidence>
<organism evidence="3 4">
    <name type="scientific">Candidatus Acutalibacter pullicola</name>
    <dbReference type="NCBI Taxonomy" id="2838417"/>
    <lineage>
        <taxon>Bacteria</taxon>
        <taxon>Bacillati</taxon>
        <taxon>Bacillota</taxon>
        <taxon>Clostridia</taxon>
        <taxon>Eubacteriales</taxon>
        <taxon>Acutalibacteraceae</taxon>
        <taxon>Acutalibacter</taxon>
    </lineage>
</organism>
<evidence type="ECO:0000259" key="2">
    <source>
        <dbReference type="PROSITE" id="PS50828"/>
    </source>
</evidence>